<feature type="region of interest" description="Disordered" evidence="3">
    <location>
        <begin position="29"/>
        <end position="120"/>
    </location>
</feature>
<feature type="compositionally biased region" description="Basic and acidic residues" evidence="3">
    <location>
        <begin position="64"/>
        <end position="83"/>
    </location>
</feature>
<feature type="compositionally biased region" description="Low complexity" evidence="3">
    <location>
        <begin position="46"/>
        <end position="63"/>
    </location>
</feature>
<dbReference type="PROSITE" id="PS50188">
    <property type="entry name" value="B302_SPRY"/>
    <property type="match status" value="1"/>
</dbReference>
<dbReference type="InterPro" id="IPR013320">
    <property type="entry name" value="ConA-like_dom_sf"/>
</dbReference>
<dbReference type="EMBL" id="JAAWVQ010166446">
    <property type="protein sequence ID" value="MBN3287483.1"/>
    <property type="molecule type" value="Genomic_DNA"/>
</dbReference>
<dbReference type="InterPro" id="IPR003877">
    <property type="entry name" value="SPRY_dom"/>
</dbReference>
<comment type="caution">
    <text evidence="5">The sequence shown here is derived from an EMBL/GenBank/DDBJ whole genome shotgun (WGS) entry which is preliminary data.</text>
</comment>
<evidence type="ECO:0000256" key="3">
    <source>
        <dbReference type="SAM" id="MobiDB-lite"/>
    </source>
</evidence>
<accession>A0ABS2YM35</accession>
<proteinExistence type="predicted"/>
<dbReference type="InterPro" id="IPR000315">
    <property type="entry name" value="Znf_B-box"/>
</dbReference>
<feature type="domain" description="B30.2/SPRY" evidence="4">
    <location>
        <begin position="310"/>
        <end position="502"/>
    </location>
</feature>
<dbReference type="InterPro" id="IPR001870">
    <property type="entry name" value="B30.2/SPRY"/>
</dbReference>
<keyword evidence="1" id="KW-0479">Metal-binding</keyword>
<feature type="non-terminal residue" evidence="5">
    <location>
        <position position="1"/>
    </location>
</feature>
<keyword evidence="2" id="KW-0862">Zinc</keyword>
<dbReference type="SMART" id="SM00589">
    <property type="entry name" value="PRY"/>
    <property type="match status" value="1"/>
</dbReference>
<dbReference type="PRINTS" id="PR01407">
    <property type="entry name" value="BUTYPHLNCDUF"/>
</dbReference>
<dbReference type="Gene3D" id="2.60.120.920">
    <property type="match status" value="1"/>
</dbReference>
<dbReference type="SUPFAM" id="SSF49899">
    <property type="entry name" value="Concanavalin A-like lectins/glucanases"/>
    <property type="match status" value="1"/>
</dbReference>
<dbReference type="SUPFAM" id="SSF57845">
    <property type="entry name" value="B-box zinc-binding domain"/>
    <property type="match status" value="1"/>
</dbReference>
<keyword evidence="1" id="KW-0863">Zinc-finger</keyword>
<reference evidence="5" key="1">
    <citation type="journal article" date="2021" name="Cell">
        <title>Tracing the genetic footprints of vertebrate landing in non-teleost ray-finned fishes.</title>
        <authorList>
            <person name="Bi X."/>
            <person name="Wang K."/>
            <person name="Yang L."/>
            <person name="Pan H."/>
            <person name="Jiang H."/>
            <person name="Wei Q."/>
            <person name="Fang M."/>
            <person name="Yu H."/>
            <person name="Zhu C."/>
            <person name="Cai Y."/>
            <person name="He Y."/>
            <person name="Gan X."/>
            <person name="Zeng H."/>
            <person name="Yu D."/>
            <person name="Zhu Y."/>
            <person name="Jiang H."/>
            <person name="Qiu Q."/>
            <person name="Yang H."/>
            <person name="Zhang Y.E."/>
            <person name="Wang W."/>
            <person name="Zhu M."/>
            <person name="He S."/>
            <person name="Zhang G."/>
        </authorList>
    </citation>
    <scope>NUCLEOTIDE SEQUENCE</scope>
    <source>
        <strain evidence="5">Pddl_001</strain>
    </source>
</reference>
<protein>
    <submittedName>
        <fullName evidence="5">BSPRY protein</fullName>
    </submittedName>
</protein>
<organism evidence="5 6">
    <name type="scientific">Polyodon spathula</name>
    <name type="common">North American paddlefish</name>
    <name type="synonym">Squalus spathula</name>
    <dbReference type="NCBI Taxonomy" id="7913"/>
    <lineage>
        <taxon>Eukaryota</taxon>
        <taxon>Metazoa</taxon>
        <taxon>Chordata</taxon>
        <taxon>Craniata</taxon>
        <taxon>Vertebrata</taxon>
        <taxon>Euteleostomi</taxon>
        <taxon>Actinopterygii</taxon>
        <taxon>Chondrostei</taxon>
        <taxon>Acipenseriformes</taxon>
        <taxon>Polyodontidae</taxon>
        <taxon>Polyodon</taxon>
    </lineage>
</organism>
<dbReference type="PANTHER" id="PTHR24103">
    <property type="entry name" value="E3 UBIQUITIN-PROTEIN LIGASE TRIM"/>
    <property type="match status" value="1"/>
</dbReference>
<dbReference type="InterPro" id="IPR006574">
    <property type="entry name" value="PRY"/>
</dbReference>
<dbReference type="Pfam" id="PF13765">
    <property type="entry name" value="PRY"/>
    <property type="match status" value="1"/>
</dbReference>
<name>A0ABS2YM35_POLSP</name>
<dbReference type="CDD" id="cd19834">
    <property type="entry name" value="Bbox2_BSPRY"/>
    <property type="match status" value="1"/>
</dbReference>
<dbReference type="InterPro" id="IPR050143">
    <property type="entry name" value="TRIM/RBCC"/>
</dbReference>
<sequence>MSSDLNDSDLIPVSLHGNDVELLAAAAVSDEEKSACHPGEGESQAGEKAPAAVAAAAGGALHAPGDDKTRGKPDRNQPPDRSADCSSDVNGDRSIALPQKDGAQNSDKEDTGSGSGSGDRCADHESELDWFCSTEDRLICSRCVVTGTCKSHTVTPVLKKAADMRNKLVDACEKLQLKAAGVERFVAETLPVKKQAALAGAAEARETLVQRFNLIREACESEEQRLLEAVLEEEERTQQAILTQQAHWAESLKHISTARGHLVRVLTERDDLQLVNSTKEILERVEDAHSILEPQDSRKMNFNSSCVQSPLLLGMWATAALVCRAAPADLTFNDRTVSPLLGLSEDGRTLRFLPKRARQPCEYSPERFDRWPNALAGRSFSTGTHSWLVGVKGSSAFKLGVSSGRIERKGQGSEARLGYNPHSWVLSHYEGDYSFSHAGRHHSLSLLRRPATVGVLLDCQAGQLLFFDPESCSVLYSHHASFTEQLYPAFAVADSSITLLSH</sequence>
<dbReference type="InterPro" id="IPR003879">
    <property type="entry name" value="Butyrophylin_SPRY"/>
</dbReference>
<evidence type="ECO:0000259" key="4">
    <source>
        <dbReference type="PROSITE" id="PS50188"/>
    </source>
</evidence>
<dbReference type="Pfam" id="PF00643">
    <property type="entry name" value="zf-B_box"/>
    <property type="match status" value="1"/>
</dbReference>
<evidence type="ECO:0000256" key="1">
    <source>
        <dbReference type="ARBA" id="ARBA00022771"/>
    </source>
</evidence>
<evidence type="ECO:0000313" key="6">
    <source>
        <dbReference type="Proteomes" id="UP001166093"/>
    </source>
</evidence>
<gene>
    <name evidence="5" type="primary">Bspry</name>
    <name evidence="5" type="ORF">GTO93_0009512</name>
</gene>
<feature type="non-terminal residue" evidence="5">
    <location>
        <position position="502"/>
    </location>
</feature>
<dbReference type="Pfam" id="PF00622">
    <property type="entry name" value="SPRY"/>
    <property type="match status" value="1"/>
</dbReference>
<evidence type="ECO:0000256" key="2">
    <source>
        <dbReference type="ARBA" id="ARBA00022833"/>
    </source>
</evidence>
<dbReference type="Proteomes" id="UP001166093">
    <property type="component" value="Unassembled WGS sequence"/>
</dbReference>
<dbReference type="InterPro" id="IPR043136">
    <property type="entry name" value="B30.2/SPRY_sf"/>
</dbReference>
<keyword evidence="6" id="KW-1185">Reference proteome</keyword>
<evidence type="ECO:0000313" key="5">
    <source>
        <dbReference type="EMBL" id="MBN3287483.1"/>
    </source>
</evidence>
<dbReference type="Gene3D" id="3.30.160.60">
    <property type="entry name" value="Classic Zinc Finger"/>
    <property type="match status" value="1"/>
</dbReference>